<dbReference type="SUPFAM" id="SSF51735">
    <property type="entry name" value="NAD(P)-binding Rossmann-fold domains"/>
    <property type="match status" value="1"/>
</dbReference>
<gene>
    <name evidence="2" type="ORF">A3G50_01720</name>
</gene>
<dbReference type="InterPro" id="IPR002347">
    <property type="entry name" value="SDR_fam"/>
</dbReference>
<accession>A0A1F6C2A8</accession>
<reference evidence="2 3" key="1">
    <citation type="journal article" date="2016" name="Nat. Commun.">
        <title>Thousands of microbial genomes shed light on interconnected biogeochemical processes in an aquifer system.</title>
        <authorList>
            <person name="Anantharaman K."/>
            <person name="Brown C.T."/>
            <person name="Hug L.A."/>
            <person name="Sharon I."/>
            <person name="Castelle C.J."/>
            <person name="Probst A.J."/>
            <person name="Thomas B.C."/>
            <person name="Singh A."/>
            <person name="Wilkins M.J."/>
            <person name="Karaoz U."/>
            <person name="Brodie E.L."/>
            <person name="Williams K.H."/>
            <person name="Hubbard S.S."/>
            <person name="Banfield J.F."/>
        </authorList>
    </citation>
    <scope>NUCLEOTIDE SEQUENCE [LARGE SCALE GENOMIC DNA]</scope>
</reference>
<dbReference type="PRINTS" id="PR00081">
    <property type="entry name" value="GDHRDH"/>
</dbReference>
<dbReference type="Pfam" id="PF13561">
    <property type="entry name" value="adh_short_C2"/>
    <property type="match status" value="1"/>
</dbReference>
<comment type="similarity">
    <text evidence="1">Belongs to the short-chain dehydrogenases/reductases (SDR) family.</text>
</comment>
<proteinExistence type="inferred from homology"/>
<name>A0A1F6C2A8_9BACT</name>
<dbReference type="FunFam" id="3.40.50.720:FF:000084">
    <property type="entry name" value="Short-chain dehydrogenase reductase"/>
    <property type="match status" value="1"/>
</dbReference>
<sequence>MDLKIKGKYALVTGGTHGIGRAIALALADEGCNVAVCSRDKERVEKTVLELKAKGVDCLGIQADAMIEADIKRTMQSVIDKWGTIHILINNVGGGGRWGSEIIEETKEEVWLEVYNKNVLAAIRFTTLAIPFMRRQKWGRVVTVTSIFGREGGGRPWFAMAKTAQTAMMKALAKKDYLVKDGITFNSVAPGAIMIPDTGWEKMLKENPKELENFIKNELPLGRLGTPEEIANVVAFICSEQAGLLNGASIPIDGGQGGSLL</sequence>
<dbReference type="Proteomes" id="UP000176633">
    <property type="component" value="Unassembled WGS sequence"/>
</dbReference>
<dbReference type="InterPro" id="IPR036291">
    <property type="entry name" value="NAD(P)-bd_dom_sf"/>
</dbReference>
<dbReference type="AlphaFoldDB" id="A0A1F6C2A8"/>
<evidence type="ECO:0008006" key="4">
    <source>
        <dbReference type="Google" id="ProtNLM"/>
    </source>
</evidence>
<evidence type="ECO:0000313" key="2">
    <source>
        <dbReference type="EMBL" id="OGG43162.1"/>
    </source>
</evidence>
<protein>
    <recommendedName>
        <fullName evidence="4">Short-chain dehydrogenase</fullName>
    </recommendedName>
</protein>
<dbReference type="EMBL" id="MFKM01000022">
    <property type="protein sequence ID" value="OGG43162.1"/>
    <property type="molecule type" value="Genomic_DNA"/>
</dbReference>
<dbReference type="PANTHER" id="PTHR42879">
    <property type="entry name" value="3-OXOACYL-(ACYL-CARRIER-PROTEIN) REDUCTASE"/>
    <property type="match status" value="1"/>
</dbReference>
<evidence type="ECO:0000256" key="1">
    <source>
        <dbReference type="ARBA" id="ARBA00006484"/>
    </source>
</evidence>
<dbReference type="Gene3D" id="3.40.50.720">
    <property type="entry name" value="NAD(P)-binding Rossmann-like Domain"/>
    <property type="match status" value="1"/>
</dbReference>
<evidence type="ECO:0000313" key="3">
    <source>
        <dbReference type="Proteomes" id="UP000176633"/>
    </source>
</evidence>
<organism evidence="2 3">
    <name type="scientific">Candidatus Jorgensenbacteria bacterium RIFCSPLOWO2_12_FULL_42_11</name>
    <dbReference type="NCBI Taxonomy" id="1798473"/>
    <lineage>
        <taxon>Bacteria</taxon>
        <taxon>Candidatus Joergenseniibacteriota</taxon>
    </lineage>
</organism>
<dbReference type="InterPro" id="IPR050259">
    <property type="entry name" value="SDR"/>
</dbReference>
<comment type="caution">
    <text evidence="2">The sequence shown here is derived from an EMBL/GenBank/DDBJ whole genome shotgun (WGS) entry which is preliminary data.</text>
</comment>
<dbReference type="STRING" id="1798473.A3G50_01720"/>